<evidence type="ECO:0000256" key="6">
    <source>
        <dbReference type="ARBA" id="ARBA00022519"/>
    </source>
</evidence>
<evidence type="ECO:0000256" key="5">
    <source>
        <dbReference type="ARBA" id="ARBA00022475"/>
    </source>
</evidence>
<keyword evidence="7" id="KW-0812">Transmembrane</keyword>
<comment type="similarity">
    <text evidence="2">Belongs to the GSP N family.</text>
</comment>
<proteinExistence type="inferred from homology"/>
<evidence type="ECO:0000256" key="11">
    <source>
        <dbReference type="SAM" id="SignalP"/>
    </source>
</evidence>
<comment type="subcellular location">
    <subcellularLocation>
        <location evidence="1">Cell inner membrane</location>
    </subcellularLocation>
</comment>
<dbReference type="Proteomes" id="UP001430954">
    <property type="component" value="Unassembled WGS sequence"/>
</dbReference>
<gene>
    <name evidence="12" type="ORF">K6753_09435</name>
</gene>
<evidence type="ECO:0000256" key="8">
    <source>
        <dbReference type="ARBA" id="ARBA00022927"/>
    </source>
</evidence>
<reference evidence="12 13" key="1">
    <citation type="submission" date="2021-09" db="EMBL/GenBank/DDBJ databases">
        <title>Lysobacter sp. 13A isolated from the river sediment.</title>
        <authorList>
            <person name="Liu H."/>
            <person name="Li S."/>
            <person name="Mao S."/>
        </authorList>
    </citation>
    <scope>NUCLEOTIDE SEQUENCE [LARGE SCALE GENOMIC DNA]</scope>
    <source>
        <strain evidence="12 13">13A</strain>
    </source>
</reference>
<name>A0ABS7T7A1_9GAMM</name>
<dbReference type="Pfam" id="PF01203">
    <property type="entry name" value="T2SSN"/>
    <property type="match status" value="1"/>
</dbReference>
<evidence type="ECO:0000256" key="2">
    <source>
        <dbReference type="ARBA" id="ARBA00007208"/>
    </source>
</evidence>
<evidence type="ECO:0000256" key="9">
    <source>
        <dbReference type="ARBA" id="ARBA00023136"/>
    </source>
</evidence>
<keyword evidence="4" id="KW-0813">Transport</keyword>
<keyword evidence="5" id="KW-1003">Cell membrane</keyword>
<keyword evidence="13" id="KW-1185">Reference proteome</keyword>
<evidence type="ECO:0000256" key="1">
    <source>
        <dbReference type="ARBA" id="ARBA00004533"/>
    </source>
</evidence>
<accession>A0ABS7T7A1</accession>
<protein>
    <recommendedName>
        <fullName evidence="3">Type II secretion system protein N</fullName>
    </recommendedName>
    <alternativeName>
        <fullName evidence="10">General secretion pathway protein N</fullName>
    </alternativeName>
</protein>
<dbReference type="EMBL" id="JAINZW010000004">
    <property type="protein sequence ID" value="MBZ4039757.1"/>
    <property type="molecule type" value="Genomic_DNA"/>
</dbReference>
<evidence type="ECO:0000313" key="12">
    <source>
        <dbReference type="EMBL" id="MBZ4039757.1"/>
    </source>
</evidence>
<organism evidence="12 13">
    <name type="scientific">Novilysobacter selenitireducens</name>
    <dbReference type="NCBI Taxonomy" id="2872639"/>
    <lineage>
        <taxon>Bacteria</taxon>
        <taxon>Pseudomonadati</taxon>
        <taxon>Pseudomonadota</taxon>
        <taxon>Gammaproteobacteria</taxon>
        <taxon>Lysobacterales</taxon>
        <taxon>Lysobacteraceae</taxon>
        <taxon>Novilysobacter</taxon>
    </lineage>
</organism>
<feature type="signal peptide" evidence="11">
    <location>
        <begin position="1"/>
        <end position="22"/>
    </location>
</feature>
<evidence type="ECO:0000256" key="7">
    <source>
        <dbReference type="ARBA" id="ARBA00022692"/>
    </source>
</evidence>
<evidence type="ECO:0000256" key="4">
    <source>
        <dbReference type="ARBA" id="ARBA00022448"/>
    </source>
</evidence>
<sequence>MSRFHLLLAFALSVAVSLVAFAPLGLAARIGPWPDGLNVRQVEGPLWGGQLTGVRWKGQAFDSVDAALHPLSWTWGIPRLALQAGGLEVALSGGRVQGLHSADGPIELAPSSTWSGLALTAQADGLQVLFADGRCLRAGGTLQVQAEGAAIPGDTVQLAGPARCDGEEARIDLSPTQPTPGQPEVRADVRLSADGRYRAAVRVVSQDPQVIAALALAEFQPGPGGASRVVEGRLGD</sequence>
<evidence type="ECO:0000256" key="3">
    <source>
        <dbReference type="ARBA" id="ARBA00021563"/>
    </source>
</evidence>
<dbReference type="RefSeq" id="WP_223676214.1">
    <property type="nucleotide sequence ID" value="NZ_JAINZW010000004.1"/>
</dbReference>
<evidence type="ECO:0000256" key="10">
    <source>
        <dbReference type="ARBA" id="ARBA00030772"/>
    </source>
</evidence>
<keyword evidence="6" id="KW-0997">Cell inner membrane</keyword>
<evidence type="ECO:0000313" key="13">
    <source>
        <dbReference type="Proteomes" id="UP001430954"/>
    </source>
</evidence>
<comment type="caution">
    <text evidence="12">The sequence shown here is derived from an EMBL/GenBank/DDBJ whole genome shotgun (WGS) entry which is preliminary data.</text>
</comment>
<dbReference type="InterPro" id="IPR022792">
    <property type="entry name" value="T2SS_protein-GspN"/>
</dbReference>
<keyword evidence="8" id="KW-0653">Protein transport</keyword>
<keyword evidence="11" id="KW-0732">Signal</keyword>
<keyword evidence="9" id="KW-0472">Membrane</keyword>
<feature type="chain" id="PRO_5045094311" description="Type II secretion system protein N" evidence="11">
    <location>
        <begin position="23"/>
        <end position="236"/>
    </location>
</feature>